<evidence type="ECO:0000313" key="2">
    <source>
        <dbReference type="EMBL" id="VAW78663.1"/>
    </source>
</evidence>
<accession>A0A3B0YRF2</accession>
<keyword evidence="1" id="KW-1133">Transmembrane helix</keyword>
<reference evidence="2" key="1">
    <citation type="submission" date="2018-06" db="EMBL/GenBank/DDBJ databases">
        <authorList>
            <person name="Zhirakovskaya E."/>
        </authorList>
    </citation>
    <scope>NUCLEOTIDE SEQUENCE</scope>
</reference>
<evidence type="ECO:0008006" key="3">
    <source>
        <dbReference type="Google" id="ProtNLM"/>
    </source>
</evidence>
<feature type="transmembrane region" description="Helical" evidence="1">
    <location>
        <begin position="53"/>
        <end position="76"/>
    </location>
</feature>
<organism evidence="2">
    <name type="scientific">hydrothermal vent metagenome</name>
    <dbReference type="NCBI Taxonomy" id="652676"/>
    <lineage>
        <taxon>unclassified sequences</taxon>
        <taxon>metagenomes</taxon>
        <taxon>ecological metagenomes</taxon>
    </lineage>
</organism>
<keyword evidence="1" id="KW-0812">Transmembrane</keyword>
<feature type="transmembrane region" description="Helical" evidence="1">
    <location>
        <begin position="120"/>
        <end position="142"/>
    </location>
</feature>
<feature type="transmembrane region" description="Helical" evidence="1">
    <location>
        <begin position="154"/>
        <end position="172"/>
    </location>
</feature>
<gene>
    <name evidence="2" type="ORF">MNBD_GAMMA15-2301</name>
</gene>
<feature type="transmembrane region" description="Helical" evidence="1">
    <location>
        <begin position="88"/>
        <end position="108"/>
    </location>
</feature>
<dbReference type="AlphaFoldDB" id="A0A3B0YRF2"/>
<protein>
    <recommendedName>
        <fullName evidence="3">Yip1 domain-containing protein</fullName>
    </recommendedName>
</protein>
<evidence type="ECO:0000256" key="1">
    <source>
        <dbReference type="SAM" id="Phobius"/>
    </source>
</evidence>
<dbReference type="EMBL" id="UOFN01000098">
    <property type="protein sequence ID" value="VAW78663.1"/>
    <property type="molecule type" value="Genomic_DNA"/>
</dbReference>
<proteinExistence type="predicted"/>
<keyword evidence="1" id="KW-0472">Membrane</keyword>
<sequence length="177" mass="19280">MEDRKIQDSLWSWLQQCLLLRAPQDDAATANTLLQALTGYLLVDFVQASASSAVLASLGMMLLDTLLMAVFIWVVLRVTDKTQRFIQALTSLAGTGMIMGLVALPLVQLAASAHRNDEPMAGLVLIWLVLLVWSISVQAHIFRHALSARYGIGLMLAGLHTVLAIALIETLFPQTQG</sequence>
<name>A0A3B0YRF2_9ZZZZ</name>